<keyword evidence="2" id="KW-0479">Metal-binding</keyword>
<keyword evidence="7" id="KW-1185">Reference proteome</keyword>
<feature type="compositionally biased region" description="Basic residues" evidence="5">
    <location>
        <begin position="151"/>
        <end position="163"/>
    </location>
</feature>
<evidence type="ECO:0000256" key="1">
    <source>
        <dbReference type="ARBA" id="ARBA00022694"/>
    </source>
</evidence>
<evidence type="ECO:0000256" key="4">
    <source>
        <dbReference type="ARBA" id="ARBA00038402"/>
    </source>
</evidence>
<sequence>MAKDKSKGGVPNKHVHARISYLQQAATYLAIQGPQPQATSAESEDRLATEKPAEVSATVPPKNDELQAEQSRPSGGLPQYLSDHLVQVARKTQIRLHLDVKHSICKRCGNTLVDGKTSTKSVENLSKGGKKPHADVMVVECSYCGAKRRFPVSAQRQKKKSERPKRVQLGASDEGVKQAATETG</sequence>
<dbReference type="GO" id="GO:0046872">
    <property type="term" value="F:metal ion binding"/>
    <property type="evidence" value="ECO:0007669"/>
    <property type="project" value="UniProtKB-KW"/>
</dbReference>
<name>A0AAJ0GFB1_9PEZI</name>
<evidence type="ECO:0000256" key="5">
    <source>
        <dbReference type="SAM" id="MobiDB-lite"/>
    </source>
</evidence>
<dbReference type="Gene3D" id="6.20.50.20">
    <property type="match status" value="1"/>
</dbReference>
<evidence type="ECO:0000256" key="3">
    <source>
        <dbReference type="ARBA" id="ARBA00022833"/>
    </source>
</evidence>
<accession>A0AAJ0GFB1</accession>
<evidence type="ECO:0000313" key="7">
    <source>
        <dbReference type="Proteomes" id="UP001271007"/>
    </source>
</evidence>
<gene>
    <name evidence="6" type="ORF">LTR09_002939</name>
</gene>
<comment type="caution">
    <text evidence="6">The sequence shown here is derived from an EMBL/GenBank/DDBJ whole genome shotgun (WGS) entry which is preliminary data.</text>
</comment>
<organism evidence="6 7">
    <name type="scientific">Extremus antarcticus</name>
    <dbReference type="NCBI Taxonomy" id="702011"/>
    <lineage>
        <taxon>Eukaryota</taxon>
        <taxon>Fungi</taxon>
        <taxon>Dikarya</taxon>
        <taxon>Ascomycota</taxon>
        <taxon>Pezizomycotina</taxon>
        <taxon>Dothideomycetes</taxon>
        <taxon>Dothideomycetidae</taxon>
        <taxon>Mycosphaerellales</taxon>
        <taxon>Extremaceae</taxon>
        <taxon>Extremus</taxon>
    </lineage>
</organism>
<dbReference type="Proteomes" id="UP001271007">
    <property type="component" value="Unassembled WGS sequence"/>
</dbReference>
<dbReference type="PANTHER" id="PTHR14742">
    <property type="entry name" value="RIBONUCLEASE P SUBUNIT P21"/>
    <property type="match status" value="1"/>
</dbReference>
<dbReference type="EMBL" id="JAWDJX010000006">
    <property type="protein sequence ID" value="KAK3056432.1"/>
    <property type="molecule type" value="Genomic_DNA"/>
</dbReference>
<dbReference type="InterPro" id="IPR007175">
    <property type="entry name" value="Rpr2/Snm1/Rpp21"/>
</dbReference>
<keyword evidence="1" id="KW-0819">tRNA processing</keyword>
<dbReference type="AlphaFoldDB" id="A0AAJ0GFB1"/>
<keyword evidence="3" id="KW-0862">Zinc</keyword>
<evidence type="ECO:0000313" key="6">
    <source>
        <dbReference type="EMBL" id="KAK3056432.1"/>
    </source>
</evidence>
<dbReference type="GO" id="GO:0005655">
    <property type="term" value="C:nucleolar ribonuclease P complex"/>
    <property type="evidence" value="ECO:0007669"/>
    <property type="project" value="TreeGrafter"/>
</dbReference>
<dbReference type="GO" id="GO:0008033">
    <property type="term" value="P:tRNA processing"/>
    <property type="evidence" value="ECO:0007669"/>
    <property type="project" value="UniProtKB-KW"/>
</dbReference>
<dbReference type="PANTHER" id="PTHR14742:SF0">
    <property type="entry name" value="RIBONUCLEASE P PROTEIN SUBUNIT P21"/>
    <property type="match status" value="1"/>
</dbReference>
<evidence type="ECO:0008006" key="8">
    <source>
        <dbReference type="Google" id="ProtNLM"/>
    </source>
</evidence>
<feature type="compositionally biased region" description="Basic and acidic residues" evidence="5">
    <location>
        <begin position="43"/>
        <end position="53"/>
    </location>
</feature>
<proteinExistence type="inferred from homology"/>
<comment type="similarity">
    <text evidence="4">Belongs to the eukaryotic/archaeal RNase P protein component 4 family.</text>
</comment>
<protein>
    <recommendedName>
        <fullName evidence="8">Rpr2-domain-containing protein</fullName>
    </recommendedName>
</protein>
<feature type="region of interest" description="Disordered" evidence="5">
    <location>
        <begin position="151"/>
        <end position="184"/>
    </location>
</feature>
<dbReference type="Pfam" id="PF04032">
    <property type="entry name" value="Rpr2"/>
    <property type="match status" value="1"/>
</dbReference>
<evidence type="ECO:0000256" key="2">
    <source>
        <dbReference type="ARBA" id="ARBA00022723"/>
    </source>
</evidence>
<reference evidence="6" key="1">
    <citation type="submission" date="2023-04" db="EMBL/GenBank/DDBJ databases">
        <title>Black Yeasts Isolated from many extreme environments.</title>
        <authorList>
            <person name="Coleine C."/>
            <person name="Stajich J.E."/>
            <person name="Selbmann L."/>
        </authorList>
    </citation>
    <scope>NUCLEOTIDE SEQUENCE</scope>
    <source>
        <strain evidence="6">CCFEE 5312</strain>
    </source>
</reference>
<feature type="region of interest" description="Disordered" evidence="5">
    <location>
        <begin position="33"/>
        <end position="79"/>
    </location>
</feature>